<dbReference type="Proteomes" id="UP000094285">
    <property type="component" value="Unassembled WGS sequence"/>
</dbReference>
<evidence type="ECO:0000313" key="1">
    <source>
        <dbReference type="EMBL" id="ODV77563.1"/>
    </source>
</evidence>
<dbReference type="AlphaFoldDB" id="A0A1E4SDK2"/>
<proteinExistence type="predicted"/>
<reference evidence="2" key="1">
    <citation type="submission" date="2016-05" db="EMBL/GenBank/DDBJ databases">
        <title>Comparative genomics of biotechnologically important yeasts.</title>
        <authorList>
            <consortium name="DOE Joint Genome Institute"/>
            <person name="Riley R."/>
            <person name="Haridas S."/>
            <person name="Wolfe K.H."/>
            <person name="Lopes M.R."/>
            <person name="Hittinger C.T."/>
            <person name="Goker M."/>
            <person name="Salamov A."/>
            <person name="Wisecaver J."/>
            <person name="Long T.M."/>
            <person name="Aerts A.L."/>
            <person name="Barry K."/>
            <person name="Choi C."/>
            <person name="Clum A."/>
            <person name="Coughlan A.Y."/>
            <person name="Deshpande S."/>
            <person name="Douglass A.P."/>
            <person name="Hanson S.J."/>
            <person name="Klenk H.-P."/>
            <person name="Labutti K."/>
            <person name="Lapidus A."/>
            <person name="Lindquist E."/>
            <person name="Lipzen A."/>
            <person name="Meier-Kolthoff J.P."/>
            <person name="Ohm R.A."/>
            <person name="Otillar R.P."/>
            <person name="Pangilinan J."/>
            <person name="Peng Y."/>
            <person name="Rokas A."/>
            <person name="Rosa C.A."/>
            <person name="Scheuner C."/>
            <person name="Sibirny A.A."/>
            <person name="Slot J.C."/>
            <person name="Stielow J.B."/>
            <person name="Sun H."/>
            <person name="Kurtzman C.P."/>
            <person name="Blackwell M."/>
            <person name="Grigoriev I.V."/>
            <person name="Jeffries T.W."/>
        </authorList>
    </citation>
    <scope>NUCLEOTIDE SEQUENCE [LARGE SCALE GENOMIC DNA]</scope>
    <source>
        <strain evidence="2">NRRL Y-17324</strain>
    </source>
</reference>
<name>A0A1E4SDK2_9ASCO</name>
<dbReference type="EMBL" id="KV453915">
    <property type="protein sequence ID" value="ODV77563.1"/>
    <property type="molecule type" value="Genomic_DNA"/>
</dbReference>
<dbReference type="RefSeq" id="XP_020062685.1">
    <property type="nucleotide sequence ID" value="XM_020208397.1"/>
</dbReference>
<gene>
    <name evidence="1" type="ORF">CANTADRAFT_313617</name>
</gene>
<protein>
    <submittedName>
        <fullName evidence="1">Uncharacterized protein</fullName>
    </submittedName>
</protein>
<accession>A0A1E4SDK2</accession>
<evidence type="ECO:0000313" key="2">
    <source>
        <dbReference type="Proteomes" id="UP000094285"/>
    </source>
</evidence>
<dbReference type="GeneID" id="30982534"/>
<keyword evidence="2" id="KW-1185">Reference proteome</keyword>
<organism evidence="1 2">
    <name type="scientific">Suhomyces tanzawaensis NRRL Y-17324</name>
    <dbReference type="NCBI Taxonomy" id="984487"/>
    <lineage>
        <taxon>Eukaryota</taxon>
        <taxon>Fungi</taxon>
        <taxon>Dikarya</taxon>
        <taxon>Ascomycota</taxon>
        <taxon>Saccharomycotina</taxon>
        <taxon>Pichiomycetes</taxon>
        <taxon>Debaryomycetaceae</taxon>
        <taxon>Suhomyces</taxon>
    </lineage>
</organism>
<sequence>MLGHDPNCLIGTDSLGDGSSTGQKDGGCSVHPASIKQIHISRYIQLVVSTARCPLPAALLETLYGGGMPNRLGPRRYLSDPSRLWHALAMAHNEACLQSQLSSKPLE</sequence>